<protein>
    <submittedName>
        <fullName evidence="4">Secreted protein</fullName>
    </submittedName>
</protein>
<reference evidence="4" key="1">
    <citation type="submission" date="2022-11" db="UniProtKB">
        <authorList>
            <consortium name="WormBaseParasite"/>
        </authorList>
    </citation>
    <scope>IDENTIFICATION</scope>
</reference>
<dbReference type="Proteomes" id="UP000887561">
    <property type="component" value="Unplaced"/>
</dbReference>
<organism evidence="3 4">
    <name type="scientific">Meloidogyne javanica</name>
    <name type="common">Root-knot nematode worm</name>
    <dbReference type="NCBI Taxonomy" id="6303"/>
    <lineage>
        <taxon>Eukaryota</taxon>
        <taxon>Metazoa</taxon>
        <taxon>Ecdysozoa</taxon>
        <taxon>Nematoda</taxon>
        <taxon>Chromadorea</taxon>
        <taxon>Rhabditida</taxon>
        <taxon>Tylenchina</taxon>
        <taxon>Tylenchomorpha</taxon>
        <taxon>Tylenchoidea</taxon>
        <taxon>Meloidogynidae</taxon>
        <taxon>Meloidogyninae</taxon>
        <taxon>Meloidogyne</taxon>
        <taxon>Meloidogyne incognita group</taxon>
    </lineage>
</organism>
<feature type="region of interest" description="Disordered" evidence="1">
    <location>
        <begin position="133"/>
        <end position="197"/>
    </location>
</feature>
<feature type="compositionally biased region" description="Polar residues" evidence="1">
    <location>
        <begin position="80"/>
        <end position="100"/>
    </location>
</feature>
<evidence type="ECO:0000313" key="3">
    <source>
        <dbReference type="Proteomes" id="UP000887561"/>
    </source>
</evidence>
<evidence type="ECO:0000256" key="1">
    <source>
        <dbReference type="SAM" id="MobiDB-lite"/>
    </source>
</evidence>
<evidence type="ECO:0000313" key="4">
    <source>
        <dbReference type="WBParaSite" id="scaffold1955_cov147.g3945"/>
    </source>
</evidence>
<dbReference type="AlphaFoldDB" id="A0A915LY16"/>
<accession>A0A915LY16</accession>
<keyword evidence="3" id="KW-1185">Reference proteome</keyword>
<feature type="region of interest" description="Disordered" evidence="1">
    <location>
        <begin position="77"/>
        <end position="100"/>
    </location>
</feature>
<feature type="chain" id="PRO_5037380477" evidence="2">
    <location>
        <begin position="18"/>
        <end position="543"/>
    </location>
</feature>
<proteinExistence type="predicted"/>
<sequence length="543" mass="61824">MLLRNLILIFCFELASCGHGSADQGGASYGNDGYWDENGYWIQGGVPSGQGYPNSVDGSTAWNQGYTQHQDTFYPHAGHSPTQGYAPSSVDGSTDWNQDGSNVNYNFDEVAQQFGNVNLHGYDPSYVYGNQDEHHIPMHTYGHTRTGGGGQKHSGDASSSKSRGKKIRKNNSPPEGLGNTGEGDEEVHEEEREHMPLSIDPNQAKSYRVEIYLKRFDGGTVLLLEPWTEELRHRNGVQEIFHEKYSTINVEKVVKALKIADVEYHPVEDIENHIKDAELYGNVTFNKGSGKLKADAGETISTKELANRIADWSNKGRNISNWMIEGKAYQNEIFEPLFDGHIMVLLHDLEDGIEKFRSRLHLTIDRLNLFDSVNKKNYFVIPHNGELVIMPEENVWNKGDPVRGTRWRDATFYSQRRTLRGTRRRDEIQVYTRPLTLYQLLNLAYYKVSPFGDKPTPFKCGHFGYEFIMAIAADEFKAGLLNYENWPENIRFIDDQLKEKEEGNETAFHHSSGKLAELAQFNRYNLRDYTRAIPFIPPNPVED</sequence>
<name>A0A915LY16_MELJA</name>
<evidence type="ECO:0000256" key="2">
    <source>
        <dbReference type="SAM" id="SignalP"/>
    </source>
</evidence>
<keyword evidence="2" id="KW-0732">Signal</keyword>
<feature type="signal peptide" evidence="2">
    <location>
        <begin position="1"/>
        <end position="17"/>
    </location>
</feature>
<dbReference type="WBParaSite" id="scaffold1955_cov147.g3945">
    <property type="protein sequence ID" value="scaffold1955_cov147.g3945"/>
    <property type="gene ID" value="scaffold1955_cov147.g3945"/>
</dbReference>